<dbReference type="Proteomes" id="UP000460272">
    <property type="component" value="Unassembled WGS sequence"/>
</dbReference>
<accession>A0A6P2BLX0</accession>
<feature type="region of interest" description="Disordered" evidence="1">
    <location>
        <begin position="104"/>
        <end position="124"/>
    </location>
</feature>
<dbReference type="RefSeq" id="WP_145862338.1">
    <property type="nucleotide sequence ID" value="NZ_RPFW01000014.1"/>
</dbReference>
<evidence type="ECO:0000313" key="3">
    <source>
        <dbReference type="Proteomes" id="UP000460272"/>
    </source>
</evidence>
<sequence>MPAPLAILVAWVGQQLLSEAEAAGWSRIKALIVGDPQVKEIAEALKRSIDETVDIVAKDGSAPGLREGIFNAFTQYQLHGKSAAHGTITQLEFLAPGISLELRSGQGPTPCSGHSHLRDAEAHP</sequence>
<dbReference type="EMBL" id="RPFW01000014">
    <property type="protein sequence ID" value="TVY99045.1"/>
    <property type="molecule type" value="Genomic_DNA"/>
</dbReference>
<protein>
    <submittedName>
        <fullName evidence="2">Uncharacterized protein</fullName>
    </submittedName>
</protein>
<gene>
    <name evidence="2" type="ORF">EAS64_42145</name>
</gene>
<comment type="caution">
    <text evidence="2">The sequence shown here is derived from an EMBL/GenBank/DDBJ whole genome shotgun (WGS) entry which is preliminary data.</text>
</comment>
<organism evidence="2 3">
    <name type="scientific">Trebonia kvetii</name>
    <dbReference type="NCBI Taxonomy" id="2480626"/>
    <lineage>
        <taxon>Bacteria</taxon>
        <taxon>Bacillati</taxon>
        <taxon>Actinomycetota</taxon>
        <taxon>Actinomycetes</taxon>
        <taxon>Streptosporangiales</taxon>
        <taxon>Treboniaceae</taxon>
        <taxon>Trebonia</taxon>
    </lineage>
</organism>
<evidence type="ECO:0000313" key="2">
    <source>
        <dbReference type="EMBL" id="TVY99045.1"/>
    </source>
</evidence>
<name>A0A6P2BLX0_9ACTN</name>
<keyword evidence="3" id="KW-1185">Reference proteome</keyword>
<dbReference type="AlphaFoldDB" id="A0A6P2BLX0"/>
<proteinExistence type="predicted"/>
<reference evidence="2 3" key="1">
    <citation type="submission" date="2018-11" db="EMBL/GenBank/DDBJ databases">
        <title>Trebonia kvetii gen.nov., sp.nov., a novel acidophilic actinobacterium, and proposal of the new actinobacterial family Treboniaceae fam. nov.</title>
        <authorList>
            <person name="Rapoport D."/>
            <person name="Sagova-Mareckova M."/>
            <person name="Sedlacek I."/>
            <person name="Provaznik J."/>
            <person name="Kralova S."/>
            <person name="Pavlinic D."/>
            <person name="Benes V."/>
            <person name="Kopecky J."/>
        </authorList>
    </citation>
    <scope>NUCLEOTIDE SEQUENCE [LARGE SCALE GENOMIC DNA]</scope>
    <source>
        <strain evidence="2 3">15Tr583</strain>
    </source>
</reference>
<evidence type="ECO:0000256" key="1">
    <source>
        <dbReference type="SAM" id="MobiDB-lite"/>
    </source>
</evidence>